<feature type="domain" description="Major facilitator superfamily (MFS) profile" evidence="7">
    <location>
        <begin position="15"/>
        <end position="459"/>
    </location>
</feature>
<dbReference type="PANTHER" id="PTHR42718">
    <property type="entry name" value="MAJOR FACILITATOR SUPERFAMILY MULTIDRUG TRANSPORTER MFSC"/>
    <property type="match status" value="1"/>
</dbReference>
<organism evidence="8 9">
    <name type="scientific">Streptomyces oryzae</name>
    <dbReference type="NCBI Taxonomy" id="1434886"/>
    <lineage>
        <taxon>Bacteria</taxon>
        <taxon>Bacillati</taxon>
        <taxon>Actinomycetota</taxon>
        <taxon>Actinomycetes</taxon>
        <taxon>Kitasatosporales</taxon>
        <taxon>Streptomycetaceae</taxon>
        <taxon>Streptomyces</taxon>
    </lineage>
</organism>
<dbReference type="Gene3D" id="1.20.1250.20">
    <property type="entry name" value="MFS general substrate transporter like domains"/>
    <property type="match status" value="2"/>
</dbReference>
<feature type="transmembrane region" description="Helical" evidence="6">
    <location>
        <begin position="12"/>
        <end position="32"/>
    </location>
</feature>
<proteinExistence type="predicted"/>
<dbReference type="PANTHER" id="PTHR42718:SF49">
    <property type="entry name" value="EXPORT PROTEIN"/>
    <property type="match status" value="1"/>
</dbReference>
<accession>A0ABS3XDC9</accession>
<evidence type="ECO:0000256" key="6">
    <source>
        <dbReference type="SAM" id="Phobius"/>
    </source>
</evidence>
<feature type="transmembrane region" description="Helical" evidence="6">
    <location>
        <begin position="231"/>
        <end position="254"/>
    </location>
</feature>
<dbReference type="Pfam" id="PF07690">
    <property type="entry name" value="MFS_1"/>
    <property type="match status" value="1"/>
</dbReference>
<evidence type="ECO:0000256" key="2">
    <source>
        <dbReference type="ARBA" id="ARBA00022692"/>
    </source>
</evidence>
<comment type="caution">
    <text evidence="8">The sequence shown here is derived from an EMBL/GenBank/DDBJ whole genome shotgun (WGS) entry which is preliminary data.</text>
</comment>
<evidence type="ECO:0000256" key="5">
    <source>
        <dbReference type="ARBA" id="ARBA00023251"/>
    </source>
</evidence>
<reference evidence="8 9" key="1">
    <citation type="submission" date="2020-11" db="EMBL/GenBank/DDBJ databases">
        <title>Streptomyces spirodelae sp. nov., isolated from duckweed.</title>
        <authorList>
            <person name="Saimee Y."/>
            <person name="Duangmal K."/>
        </authorList>
    </citation>
    <scope>NUCLEOTIDE SEQUENCE [LARGE SCALE GENOMIC DNA]</scope>
    <source>
        <strain evidence="8 9">S16-07</strain>
    </source>
</reference>
<evidence type="ECO:0000313" key="8">
    <source>
        <dbReference type="EMBL" id="MBO8193042.1"/>
    </source>
</evidence>
<dbReference type="InterPro" id="IPR011701">
    <property type="entry name" value="MFS"/>
</dbReference>
<dbReference type="RefSeq" id="WP_209240108.1">
    <property type="nucleotide sequence ID" value="NZ_JADKMA010000068.1"/>
</dbReference>
<dbReference type="InterPro" id="IPR020846">
    <property type="entry name" value="MFS_dom"/>
</dbReference>
<gene>
    <name evidence="8" type="ORF">ITI46_15405</name>
</gene>
<feature type="transmembrane region" description="Helical" evidence="6">
    <location>
        <begin position="171"/>
        <end position="190"/>
    </location>
</feature>
<dbReference type="Proteomes" id="UP001519064">
    <property type="component" value="Unassembled WGS sequence"/>
</dbReference>
<evidence type="ECO:0000256" key="1">
    <source>
        <dbReference type="ARBA" id="ARBA00004651"/>
    </source>
</evidence>
<keyword evidence="2 6" id="KW-0812">Transmembrane</keyword>
<evidence type="ECO:0000256" key="3">
    <source>
        <dbReference type="ARBA" id="ARBA00022989"/>
    </source>
</evidence>
<feature type="transmembrane region" description="Helical" evidence="6">
    <location>
        <begin position="435"/>
        <end position="454"/>
    </location>
</feature>
<comment type="subcellular location">
    <subcellularLocation>
        <location evidence="1">Cell membrane</location>
        <topology evidence="1">Multi-pass membrane protein</topology>
    </subcellularLocation>
</comment>
<feature type="transmembrane region" description="Helical" evidence="6">
    <location>
        <begin position="52"/>
        <end position="69"/>
    </location>
</feature>
<name>A0ABS3XDC9_9ACTN</name>
<protein>
    <submittedName>
        <fullName evidence="8">MFS transporter</fullName>
    </submittedName>
</protein>
<feature type="transmembrane region" description="Helical" evidence="6">
    <location>
        <begin position="403"/>
        <end position="423"/>
    </location>
</feature>
<evidence type="ECO:0000256" key="4">
    <source>
        <dbReference type="ARBA" id="ARBA00023136"/>
    </source>
</evidence>
<keyword evidence="3 6" id="KW-1133">Transmembrane helix</keyword>
<sequence>MTTAAGPTGARAGTVLAATSLATFVALMNYTAPMLTLPGMTADFGTTLAGQPWLLNGTPLGLAALLLVAGSFADDHGRKRVFVTGLGALAVTVVLGVLATGTLTFTLARVAQGAASAAVIASSLGLLAHAYPAGQARIRATGVWGAALSGGIAVGPVVSAGLGTLDWRLSYVVYAIAALVLTAVSARTLTESRSPRAGRPDLGGALLLGLALTALLAALTLGREGWLRPQVLGLVAGAVALVAAFAAVEARVAAPLLDLALLRRPAFLAATSGALFTGLGVIGLFSYLPALFHQTVGMTELGTSWLFLLWSGTALLAALQARRLPARFAARHQLALGFALSAVGALTMLGAPAAGSWARTVPGFFVAGVGSGLLNAALPRLAVESVPADRAAMGSGANNTARYLGSSMGLSLTVVVATSAHGTDPAHALAHGADRALSVAAGLMLAGALAALLFRERRSSAPARAQTAAGPVPDPTA</sequence>
<dbReference type="SUPFAM" id="SSF103473">
    <property type="entry name" value="MFS general substrate transporter"/>
    <property type="match status" value="1"/>
</dbReference>
<evidence type="ECO:0000259" key="7">
    <source>
        <dbReference type="PROSITE" id="PS50850"/>
    </source>
</evidence>
<keyword evidence="4 6" id="KW-0472">Membrane</keyword>
<feature type="transmembrane region" description="Helical" evidence="6">
    <location>
        <begin position="111"/>
        <end position="131"/>
    </location>
</feature>
<keyword evidence="5" id="KW-0046">Antibiotic resistance</keyword>
<feature type="transmembrane region" description="Helical" evidence="6">
    <location>
        <begin position="202"/>
        <end position="219"/>
    </location>
</feature>
<dbReference type="PROSITE" id="PS50850">
    <property type="entry name" value="MFS"/>
    <property type="match status" value="1"/>
</dbReference>
<feature type="transmembrane region" description="Helical" evidence="6">
    <location>
        <begin position="143"/>
        <end position="165"/>
    </location>
</feature>
<feature type="transmembrane region" description="Helical" evidence="6">
    <location>
        <begin position="81"/>
        <end position="105"/>
    </location>
</feature>
<dbReference type="InterPro" id="IPR036259">
    <property type="entry name" value="MFS_trans_sf"/>
</dbReference>
<feature type="transmembrane region" description="Helical" evidence="6">
    <location>
        <begin position="334"/>
        <end position="358"/>
    </location>
</feature>
<feature type="transmembrane region" description="Helical" evidence="6">
    <location>
        <begin position="266"/>
        <end position="292"/>
    </location>
</feature>
<keyword evidence="9" id="KW-1185">Reference proteome</keyword>
<feature type="transmembrane region" description="Helical" evidence="6">
    <location>
        <begin position="304"/>
        <end position="322"/>
    </location>
</feature>
<feature type="transmembrane region" description="Helical" evidence="6">
    <location>
        <begin position="364"/>
        <end position="383"/>
    </location>
</feature>
<dbReference type="EMBL" id="JADKMA010000068">
    <property type="protein sequence ID" value="MBO8193042.1"/>
    <property type="molecule type" value="Genomic_DNA"/>
</dbReference>
<evidence type="ECO:0000313" key="9">
    <source>
        <dbReference type="Proteomes" id="UP001519064"/>
    </source>
</evidence>